<evidence type="ECO:0000313" key="1">
    <source>
        <dbReference type="EMBL" id="KAF7829749.1"/>
    </source>
</evidence>
<evidence type="ECO:0000313" key="2">
    <source>
        <dbReference type="Proteomes" id="UP000634136"/>
    </source>
</evidence>
<dbReference type="PANTHER" id="PTHR36139:SF1">
    <property type="entry name" value="SUCCINATE DEHYDROGENASE SUBUNIT 5, MITOCHONDRIAL"/>
    <property type="match status" value="1"/>
</dbReference>
<name>A0A834TXH5_9FABA</name>
<dbReference type="Proteomes" id="UP000634136">
    <property type="component" value="Unassembled WGS sequence"/>
</dbReference>
<dbReference type="PANTHER" id="PTHR36139">
    <property type="entry name" value="SUCCINATE DEHYDROGENASE SUBUNIT 5, MITOCHONDRIAL"/>
    <property type="match status" value="1"/>
</dbReference>
<gene>
    <name evidence="1" type="ORF">G2W53_012082</name>
</gene>
<dbReference type="EMBL" id="JAAIUW010000005">
    <property type="protein sequence ID" value="KAF7829749.1"/>
    <property type="molecule type" value="Genomic_DNA"/>
</dbReference>
<proteinExistence type="predicted"/>
<dbReference type="Pfam" id="PF14290">
    <property type="entry name" value="SDH5_plant"/>
    <property type="match status" value="1"/>
</dbReference>
<keyword evidence="2" id="KW-1185">Reference proteome</keyword>
<accession>A0A834TXH5</accession>
<dbReference type="InterPro" id="IPR025397">
    <property type="entry name" value="SDH5"/>
</dbReference>
<sequence>MEKMVALRSLFRSLSSRSCRFSAINNHQLRTSLICRHDYFTVRTLFSLSPSHIFSSPDRLPLECRSPLSTGLGSVRFYSEDATRMPDIKDPMLKEAFKGLMAESWDELPPAVIYDVEQALSQNTDDKVGKDVVENVFRAAEAVEEFSGILVTLKMEMDDSIGMSGEDSKPEPDYIVNALRTVFDRYTTYLSSFGPDEGYLRKKVETELGSKMIHLKMRCSGLGSEWGKVTVLGTSGLAGSYVEQRS</sequence>
<comment type="caution">
    <text evidence="1">The sequence shown here is derived from an EMBL/GenBank/DDBJ whole genome shotgun (WGS) entry which is preliminary data.</text>
</comment>
<dbReference type="AlphaFoldDB" id="A0A834TXH5"/>
<dbReference type="OrthoDB" id="1910373at2759"/>
<dbReference type="GO" id="GO:0006099">
    <property type="term" value="P:tricarboxylic acid cycle"/>
    <property type="evidence" value="ECO:0007669"/>
    <property type="project" value="InterPro"/>
</dbReference>
<protein>
    <submittedName>
        <fullName evidence="1">Succinate dehydrogenase subunit 5, mitochondrial-like</fullName>
    </submittedName>
</protein>
<organism evidence="1 2">
    <name type="scientific">Senna tora</name>
    <dbReference type="NCBI Taxonomy" id="362788"/>
    <lineage>
        <taxon>Eukaryota</taxon>
        <taxon>Viridiplantae</taxon>
        <taxon>Streptophyta</taxon>
        <taxon>Embryophyta</taxon>
        <taxon>Tracheophyta</taxon>
        <taxon>Spermatophyta</taxon>
        <taxon>Magnoliopsida</taxon>
        <taxon>eudicotyledons</taxon>
        <taxon>Gunneridae</taxon>
        <taxon>Pentapetalae</taxon>
        <taxon>rosids</taxon>
        <taxon>fabids</taxon>
        <taxon>Fabales</taxon>
        <taxon>Fabaceae</taxon>
        <taxon>Caesalpinioideae</taxon>
        <taxon>Cassia clade</taxon>
        <taxon>Senna</taxon>
    </lineage>
</organism>
<reference evidence="1" key="1">
    <citation type="submission" date="2020-09" db="EMBL/GenBank/DDBJ databases">
        <title>Genome-Enabled Discovery of Anthraquinone Biosynthesis in Senna tora.</title>
        <authorList>
            <person name="Kang S.-H."/>
            <person name="Pandey R.P."/>
            <person name="Lee C.-M."/>
            <person name="Sim J.-S."/>
            <person name="Jeong J.-T."/>
            <person name="Choi B.-S."/>
            <person name="Jung M."/>
            <person name="Ginzburg D."/>
            <person name="Zhao K."/>
            <person name="Won S.Y."/>
            <person name="Oh T.-J."/>
            <person name="Yu Y."/>
            <person name="Kim N.-H."/>
            <person name="Lee O.R."/>
            <person name="Lee T.-H."/>
            <person name="Bashyal P."/>
            <person name="Kim T.-S."/>
            <person name="Lee W.-H."/>
            <person name="Kawkins C."/>
            <person name="Kim C.-K."/>
            <person name="Kim J.S."/>
            <person name="Ahn B.O."/>
            <person name="Rhee S.Y."/>
            <person name="Sohng J.K."/>
        </authorList>
    </citation>
    <scope>NUCLEOTIDE SEQUENCE</scope>
    <source>
        <tissue evidence="1">Leaf</tissue>
    </source>
</reference>
<dbReference type="GO" id="GO:0045273">
    <property type="term" value="C:respiratory chain complex II (succinate dehydrogenase)"/>
    <property type="evidence" value="ECO:0007669"/>
    <property type="project" value="InterPro"/>
</dbReference>